<dbReference type="Gramene" id="PRQ45937">
    <property type="protein sequence ID" value="PRQ45937"/>
    <property type="gene ID" value="RchiOBHm_Chr3g0497161"/>
</dbReference>
<dbReference type="Proteomes" id="UP000238479">
    <property type="component" value="Chromosome 3"/>
</dbReference>
<reference evidence="1 2" key="1">
    <citation type="journal article" date="2018" name="Nat. Genet.">
        <title>The Rosa genome provides new insights in the design of modern roses.</title>
        <authorList>
            <person name="Bendahmane M."/>
        </authorList>
    </citation>
    <scope>NUCLEOTIDE SEQUENCE [LARGE SCALE GENOMIC DNA]</scope>
    <source>
        <strain evidence="2">cv. Old Blush</strain>
    </source>
</reference>
<proteinExistence type="predicted"/>
<keyword evidence="2" id="KW-1185">Reference proteome</keyword>
<evidence type="ECO:0000313" key="1">
    <source>
        <dbReference type="EMBL" id="PRQ45937.1"/>
    </source>
</evidence>
<comment type="caution">
    <text evidence="1">The sequence shown here is derived from an EMBL/GenBank/DDBJ whole genome shotgun (WGS) entry which is preliminary data.</text>
</comment>
<sequence length="100" mass="10822">MVLAILSVSARDHMVIVMVLLGNLALVLENLIVSGKVEEPEELVEVVESYARKKKRSIINIKEVGVVLEALEGEASEKEAVLVEALDMEGKVAKVVLVKG</sequence>
<evidence type="ECO:0000313" key="2">
    <source>
        <dbReference type="Proteomes" id="UP000238479"/>
    </source>
</evidence>
<name>A0A2P6RHP4_ROSCH</name>
<dbReference type="AlphaFoldDB" id="A0A2P6RHP4"/>
<organism evidence="1 2">
    <name type="scientific">Rosa chinensis</name>
    <name type="common">China rose</name>
    <dbReference type="NCBI Taxonomy" id="74649"/>
    <lineage>
        <taxon>Eukaryota</taxon>
        <taxon>Viridiplantae</taxon>
        <taxon>Streptophyta</taxon>
        <taxon>Embryophyta</taxon>
        <taxon>Tracheophyta</taxon>
        <taxon>Spermatophyta</taxon>
        <taxon>Magnoliopsida</taxon>
        <taxon>eudicotyledons</taxon>
        <taxon>Gunneridae</taxon>
        <taxon>Pentapetalae</taxon>
        <taxon>rosids</taxon>
        <taxon>fabids</taxon>
        <taxon>Rosales</taxon>
        <taxon>Rosaceae</taxon>
        <taxon>Rosoideae</taxon>
        <taxon>Rosoideae incertae sedis</taxon>
        <taxon>Rosa</taxon>
    </lineage>
</organism>
<gene>
    <name evidence="1" type="ORF">RchiOBHm_Chr3g0497161</name>
</gene>
<accession>A0A2P6RHP4</accession>
<dbReference type="EMBL" id="PDCK01000041">
    <property type="protein sequence ID" value="PRQ45937.1"/>
    <property type="molecule type" value="Genomic_DNA"/>
</dbReference>
<protein>
    <submittedName>
        <fullName evidence="1">Uncharacterized protein</fullName>
    </submittedName>
</protein>